<accession>A0A3M0BL56</accession>
<evidence type="ECO:0000313" key="1">
    <source>
        <dbReference type="EMBL" id="RMA97306.1"/>
    </source>
</evidence>
<dbReference type="SUPFAM" id="SSF54862">
    <property type="entry name" value="4Fe-4S ferredoxins"/>
    <property type="match status" value="1"/>
</dbReference>
<name>A0A3M0BL56_9AQUI</name>
<keyword evidence="2" id="KW-1185">Reference proteome</keyword>
<comment type="caution">
    <text evidence="1">The sequence shown here is derived from an EMBL/GenBank/DDBJ whole genome shotgun (WGS) entry which is preliminary data.</text>
</comment>
<dbReference type="OrthoDB" id="9803319at2"/>
<gene>
    <name evidence="1" type="ORF">CLV39_0964</name>
</gene>
<proteinExistence type="predicted"/>
<dbReference type="Gene3D" id="3.30.70.20">
    <property type="match status" value="1"/>
</dbReference>
<dbReference type="Pfam" id="PF13459">
    <property type="entry name" value="Fer4_15"/>
    <property type="match status" value="1"/>
</dbReference>
<dbReference type="AlphaFoldDB" id="A0A3M0BL56"/>
<dbReference type="RefSeq" id="WP_121923089.1">
    <property type="nucleotide sequence ID" value="NZ_REFO01000011.1"/>
</dbReference>
<reference evidence="1 2" key="1">
    <citation type="submission" date="2018-10" db="EMBL/GenBank/DDBJ databases">
        <title>Genomic Encyclopedia of Archaeal and Bacterial Type Strains, Phase II (KMG-II): from individual species to whole genera.</title>
        <authorList>
            <person name="Goeker M."/>
        </authorList>
    </citation>
    <scope>NUCLEOTIDE SEQUENCE [LARGE SCALE GENOMIC DNA]</scope>
    <source>
        <strain evidence="1 2">VM1</strain>
    </source>
</reference>
<evidence type="ECO:0000313" key="2">
    <source>
        <dbReference type="Proteomes" id="UP000280842"/>
    </source>
</evidence>
<protein>
    <submittedName>
        <fullName evidence="1">Ferredoxin</fullName>
    </submittedName>
</protein>
<organism evidence="1 2">
    <name type="scientific">Hydrogenothermus marinus</name>
    <dbReference type="NCBI Taxonomy" id="133270"/>
    <lineage>
        <taxon>Bacteria</taxon>
        <taxon>Pseudomonadati</taxon>
        <taxon>Aquificota</taxon>
        <taxon>Aquificia</taxon>
        <taxon>Aquificales</taxon>
        <taxon>Hydrogenothermaceae</taxon>
        <taxon>Hydrogenothermus</taxon>
    </lineage>
</organism>
<dbReference type="Proteomes" id="UP000280842">
    <property type="component" value="Unassembled WGS sequence"/>
</dbReference>
<dbReference type="EMBL" id="REFO01000011">
    <property type="protein sequence ID" value="RMA97306.1"/>
    <property type="molecule type" value="Genomic_DNA"/>
</dbReference>
<sequence length="79" mass="8485">MKLKVMVDQDLCTACALCYDDVPEVYEDAGDGIAKVKDEVGGDGAILDCEEVGQDLCDRVLEVTEECPSGSLITEVVEE</sequence>